<dbReference type="Proteomes" id="UP001139447">
    <property type="component" value="Unassembled WGS sequence"/>
</dbReference>
<evidence type="ECO:0000256" key="1">
    <source>
        <dbReference type="SAM" id="MobiDB-lite"/>
    </source>
</evidence>
<protein>
    <submittedName>
        <fullName evidence="2">Uncharacterized protein</fullName>
    </submittedName>
</protein>
<keyword evidence="3" id="KW-1185">Reference proteome</keyword>
<reference evidence="2" key="1">
    <citation type="submission" date="2022-03" db="EMBL/GenBank/DDBJ databases">
        <authorList>
            <person name="Woo C.Y."/>
        </authorList>
    </citation>
    <scope>NUCLEOTIDE SEQUENCE</scope>
    <source>
        <strain evidence="2">CYS-02</strain>
    </source>
</reference>
<name>A0A9X2AQG9_9BURK</name>
<gene>
    <name evidence="2" type="ORF">MMF98_15165</name>
</gene>
<comment type="caution">
    <text evidence="2">The sequence shown here is derived from an EMBL/GenBank/DDBJ whole genome shotgun (WGS) entry which is preliminary data.</text>
</comment>
<accession>A0A9X2AQG9</accession>
<organism evidence="2 3">
    <name type="scientific">Variovorax terrae</name>
    <dbReference type="NCBI Taxonomy" id="2923278"/>
    <lineage>
        <taxon>Bacteria</taxon>
        <taxon>Pseudomonadati</taxon>
        <taxon>Pseudomonadota</taxon>
        <taxon>Betaproteobacteria</taxon>
        <taxon>Burkholderiales</taxon>
        <taxon>Comamonadaceae</taxon>
        <taxon>Variovorax</taxon>
    </lineage>
</organism>
<feature type="compositionally biased region" description="Polar residues" evidence="1">
    <location>
        <begin position="100"/>
        <end position="111"/>
    </location>
</feature>
<evidence type="ECO:0000313" key="3">
    <source>
        <dbReference type="Proteomes" id="UP001139447"/>
    </source>
</evidence>
<sequence>MSIAAQLPKHDADIVERIKALHPSSRDDLSERFAIWFDAIFGALQRKVTRKAIRETLAEGGVKLTSTKLNNLLDDEAARRGIDLSAVQSPARRAAETETRPLTSHLQEASR</sequence>
<proteinExistence type="predicted"/>
<dbReference type="EMBL" id="JALGBI010000001">
    <property type="protein sequence ID" value="MCJ0764557.1"/>
    <property type="molecule type" value="Genomic_DNA"/>
</dbReference>
<evidence type="ECO:0000313" key="2">
    <source>
        <dbReference type="EMBL" id="MCJ0764557.1"/>
    </source>
</evidence>
<dbReference type="AlphaFoldDB" id="A0A9X2AQG9"/>
<dbReference type="RefSeq" id="WP_243307219.1">
    <property type="nucleotide sequence ID" value="NZ_JALGBI010000001.1"/>
</dbReference>
<feature type="region of interest" description="Disordered" evidence="1">
    <location>
        <begin position="88"/>
        <end position="111"/>
    </location>
</feature>